<organism evidence="2 3">
    <name type="scientific">Bdellovibrio bacteriovorus</name>
    <dbReference type="NCBI Taxonomy" id="959"/>
    <lineage>
        <taxon>Bacteria</taxon>
        <taxon>Pseudomonadati</taxon>
        <taxon>Bdellovibrionota</taxon>
        <taxon>Bdellovibrionia</taxon>
        <taxon>Bdellovibrionales</taxon>
        <taxon>Pseudobdellovibrionaceae</taxon>
        <taxon>Bdellovibrio</taxon>
    </lineage>
</organism>
<dbReference type="GO" id="GO:0035438">
    <property type="term" value="F:cyclic-di-GMP binding"/>
    <property type="evidence" value="ECO:0007669"/>
    <property type="project" value="InterPro"/>
</dbReference>
<dbReference type="OrthoDB" id="5294592at2"/>
<reference evidence="2 3" key="1">
    <citation type="submission" date="2017-04" db="EMBL/GenBank/DDBJ databases">
        <title>Whole genome sequence of Bdellovibrio bacteriovorus strain SSB218315.</title>
        <authorList>
            <person name="Oyedara O."/>
            <person name="Rodriguez-Perez M.A."/>
        </authorList>
    </citation>
    <scope>NUCLEOTIDE SEQUENCE [LARGE SCALE GENOMIC DNA]</scope>
    <source>
        <strain evidence="2 3">SSB218315</strain>
    </source>
</reference>
<feature type="domain" description="PilZ" evidence="1">
    <location>
        <begin position="15"/>
        <end position="113"/>
    </location>
</feature>
<sequence length="122" mass="13741">MNKANPAFEDKGYFRRQYPRRAMKRKIGILCDGTYFVCESGEIGEGGMSIVTDYVLTEGHEVVVSFQVPAGDFVFLRGVVRSTQKKEGDHKVTHGLSFNQIAFSTKRQIRAFVSARTESELN</sequence>
<dbReference type="Pfam" id="PF07238">
    <property type="entry name" value="PilZ"/>
    <property type="match status" value="1"/>
</dbReference>
<dbReference type="EMBL" id="CP020946">
    <property type="protein sequence ID" value="ASD64144.1"/>
    <property type="molecule type" value="Genomic_DNA"/>
</dbReference>
<accession>A0A1Z3N9J6</accession>
<dbReference type="RefSeq" id="WP_088565627.1">
    <property type="nucleotide sequence ID" value="NZ_CP020946.1"/>
</dbReference>
<gene>
    <name evidence="2" type="ORF">B9G79_11480</name>
</gene>
<dbReference type="AlphaFoldDB" id="A0A1Z3N9J6"/>
<protein>
    <recommendedName>
        <fullName evidence="1">PilZ domain-containing protein</fullName>
    </recommendedName>
</protein>
<dbReference type="InterPro" id="IPR009875">
    <property type="entry name" value="PilZ_domain"/>
</dbReference>
<proteinExistence type="predicted"/>
<evidence type="ECO:0000313" key="2">
    <source>
        <dbReference type="EMBL" id="ASD64144.1"/>
    </source>
</evidence>
<name>A0A1Z3N9J6_BDEBC</name>
<evidence type="ECO:0000313" key="3">
    <source>
        <dbReference type="Proteomes" id="UP000197003"/>
    </source>
</evidence>
<dbReference type="Proteomes" id="UP000197003">
    <property type="component" value="Chromosome"/>
</dbReference>
<dbReference type="Gene3D" id="2.40.10.220">
    <property type="entry name" value="predicted glycosyltransferase like domains"/>
    <property type="match status" value="1"/>
</dbReference>
<dbReference type="SUPFAM" id="SSF141371">
    <property type="entry name" value="PilZ domain-like"/>
    <property type="match status" value="1"/>
</dbReference>
<evidence type="ECO:0000259" key="1">
    <source>
        <dbReference type="Pfam" id="PF07238"/>
    </source>
</evidence>